<name>A0A6J5LW50_9CAUD</name>
<reference evidence="1" key="1">
    <citation type="submission" date="2020-04" db="EMBL/GenBank/DDBJ databases">
        <authorList>
            <person name="Chiriac C."/>
            <person name="Salcher M."/>
            <person name="Ghai R."/>
            <person name="Kavagutti S V."/>
        </authorList>
    </citation>
    <scope>NUCLEOTIDE SEQUENCE</scope>
</reference>
<organism evidence="1">
    <name type="scientific">uncultured Caudovirales phage</name>
    <dbReference type="NCBI Taxonomy" id="2100421"/>
    <lineage>
        <taxon>Viruses</taxon>
        <taxon>Duplodnaviria</taxon>
        <taxon>Heunggongvirae</taxon>
        <taxon>Uroviricota</taxon>
        <taxon>Caudoviricetes</taxon>
        <taxon>Peduoviridae</taxon>
        <taxon>Maltschvirus</taxon>
        <taxon>Maltschvirus maltsch</taxon>
    </lineage>
</organism>
<sequence length="202" mass="23143">MLTDDIEVIGTALMKGKVDELPEYYKERYEIICHADDLIRQYGVSNDTKRMLCERYQIKAHAAYRFMGLAQQLFGTSVASEKQYWKSVSLGRMQRLLHLAYEDMMEVNDSGVQTGKLKKTVDMRDIEKYFKMEAQFHEILGTNKEDPKFPGGEVPDVIIPTFDPEQLGIPKSTISASTILRMYKERAEEATIVSEEGDEPEA</sequence>
<protein>
    <submittedName>
        <fullName evidence="1">Uncharacterized protein</fullName>
    </submittedName>
</protein>
<accession>A0A6J5LW50</accession>
<gene>
    <name evidence="1" type="ORF">UFOVP350_14</name>
</gene>
<evidence type="ECO:0000313" key="1">
    <source>
        <dbReference type="EMBL" id="CAB4138854.1"/>
    </source>
</evidence>
<dbReference type="EMBL" id="LR796362">
    <property type="protein sequence ID" value="CAB4138854.1"/>
    <property type="molecule type" value="Genomic_DNA"/>
</dbReference>
<proteinExistence type="predicted"/>